<keyword evidence="6" id="KW-0119">Carbohydrate metabolism</keyword>
<dbReference type="GO" id="GO:0046872">
    <property type="term" value="F:metal ion binding"/>
    <property type="evidence" value="ECO:0007669"/>
    <property type="project" value="UniProtKB-KW"/>
</dbReference>
<name>A0A1Y1ZQV2_9FUNG</name>
<dbReference type="STRING" id="1754190.A0A1Y1ZQV2"/>
<feature type="domain" description="Chitin-binding type-1" evidence="8">
    <location>
        <begin position="1"/>
        <end position="41"/>
    </location>
</feature>
<dbReference type="OrthoDB" id="2124814at2759"/>
<dbReference type="AlphaFoldDB" id="A0A1Y1ZQV2"/>
<dbReference type="Pfam" id="PF00187">
    <property type="entry name" value="Chitin_bind_1"/>
    <property type="match status" value="2"/>
</dbReference>
<feature type="disulfide bond" evidence="7">
    <location>
        <begin position="96"/>
        <end position="110"/>
    </location>
</feature>
<comment type="cofactor">
    <cofactor evidence="1">
        <name>Co(2+)</name>
        <dbReference type="ChEBI" id="CHEBI:48828"/>
    </cofactor>
</comment>
<comment type="caution">
    <text evidence="10">The sequence shown here is derived from an EMBL/GenBank/DDBJ whole genome shotgun (WGS) entry which is preliminary data.</text>
</comment>
<protein>
    <submittedName>
        <fullName evidence="10">Glycoside hydrolase/deacetylase</fullName>
    </submittedName>
</protein>
<dbReference type="EMBL" id="MCOG01000374">
    <property type="protein sequence ID" value="ORY12175.1"/>
    <property type="molecule type" value="Genomic_DNA"/>
</dbReference>
<keyword evidence="11" id="KW-1185">Reference proteome</keyword>
<dbReference type="InterPro" id="IPR011330">
    <property type="entry name" value="Glyco_hydro/deAcase_b/a-brl"/>
</dbReference>
<keyword evidence="2 7" id="KW-0147">Chitin-binding</keyword>
<feature type="disulfide bond" evidence="7">
    <location>
        <begin position="9"/>
        <end position="21"/>
    </location>
</feature>
<dbReference type="InterPro" id="IPR002509">
    <property type="entry name" value="NODB_dom"/>
</dbReference>
<accession>A0A1Y1ZQV2</accession>
<feature type="domain" description="Chitin-binding type-1" evidence="8">
    <location>
        <begin position="81"/>
        <end position="123"/>
    </location>
</feature>
<dbReference type="SUPFAM" id="SSF88713">
    <property type="entry name" value="Glycoside hydrolase/deacetylase"/>
    <property type="match status" value="1"/>
</dbReference>
<evidence type="ECO:0000313" key="11">
    <source>
        <dbReference type="Proteomes" id="UP000193920"/>
    </source>
</evidence>
<evidence type="ECO:0000259" key="8">
    <source>
        <dbReference type="PROSITE" id="PS50941"/>
    </source>
</evidence>
<dbReference type="InterPro" id="IPR001002">
    <property type="entry name" value="Chitin-bd_1"/>
</dbReference>
<evidence type="ECO:0000256" key="4">
    <source>
        <dbReference type="ARBA" id="ARBA00022729"/>
    </source>
</evidence>
<feature type="disulfide bond" evidence="7">
    <location>
        <begin position="14"/>
        <end position="28"/>
    </location>
</feature>
<feature type="domain" description="NodB homology" evidence="9">
    <location>
        <begin position="142"/>
        <end position="332"/>
    </location>
</feature>
<proteinExistence type="predicted"/>
<evidence type="ECO:0000256" key="1">
    <source>
        <dbReference type="ARBA" id="ARBA00001941"/>
    </source>
</evidence>
<evidence type="ECO:0000313" key="10">
    <source>
        <dbReference type="EMBL" id="ORY12175.1"/>
    </source>
</evidence>
<dbReference type="PROSITE" id="PS51677">
    <property type="entry name" value="NODB"/>
    <property type="match status" value="1"/>
</dbReference>
<evidence type="ECO:0000256" key="5">
    <source>
        <dbReference type="ARBA" id="ARBA00022801"/>
    </source>
</evidence>
<dbReference type="GO" id="GO:0008061">
    <property type="term" value="F:chitin binding"/>
    <property type="evidence" value="ECO:0007669"/>
    <property type="project" value="UniProtKB-UniRule"/>
</dbReference>
<dbReference type="GO" id="GO:0005975">
    <property type="term" value="P:carbohydrate metabolic process"/>
    <property type="evidence" value="ECO:0007669"/>
    <property type="project" value="InterPro"/>
</dbReference>
<keyword evidence="7" id="KW-1015">Disulfide bond</keyword>
<organism evidence="10 11">
    <name type="scientific">Neocallimastix californiae</name>
    <dbReference type="NCBI Taxonomy" id="1754190"/>
    <lineage>
        <taxon>Eukaryota</taxon>
        <taxon>Fungi</taxon>
        <taxon>Fungi incertae sedis</taxon>
        <taxon>Chytridiomycota</taxon>
        <taxon>Chytridiomycota incertae sedis</taxon>
        <taxon>Neocallimastigomycetes</taxon>
        <taxon>Neocallimastigales</taxon>
        <taxon>Neocallimastigaceae</taxon>
        <taxon>Neocallimastix</taxon>
    </lineage>
</organism>
<evidence type="ECO:0000259" key="9">
    <source>
        <dbReference type="PROSITE" id="PS51677"/>
    </source>
</evidence>
<comment type="caution">
    <text evidence="7">Lacks conserved residue(s) required for the propagation of feature annotation.</text>
</comment>
<evidence type="ECO:0000256" key="3">
    <source>
        <dbReference type="ARBA" id="ARBA00022723"/>
    </source>
</evidence>
<dbReference type="Pfam" id="PF01522">
    <property type="entry name" value="Polysacc_deac_1"/>
    <property type="match status" value="1"/>
</dbReference>
<keyword evidence="5 10" id="KW-0378">Hydrolase</keyword>
<feature type="disulfide bond" evidence="7">
    <location>
        <begin position="91"/>
        <end position="103"/>
    </location>
</feature>
<dbReference type="Proteomes" id="UP000193920">
    <property type="component" value="Unassembled WGS sequence"/>
</dbReference>
<reference evidence="10 11" key="1">
    <citation type="submission" date="2016-08" db="EMBL/GenBank/DDBJ databases">
        <title>A Parts List for Fungal Cellulosomes Revealed by Comparative Genomics.</title>
        <authorList>
            <consortium name="DOE Joint Genome Institute"/>
            <person name="Haitjema C.H."/>
            <person name="Gilmore S.P."/>
            <person name="Henske J.K."/>
            <person name="Solomon K.V."/>
            <person name="De Groot R."/>
            <person name="Kuo A."/>
            <person name="Mondo S.J."/>
            <person name="Salamov A.A."/>
            <person name="Labutti K."/>
            <person name="Zhao Z."/>
            <person name="Chiniquy J."/>
            <person name="Barry K."/>
            <person name="Brewer H.M."/>
            <person name="Purvine S.O."/>
            <person name="Wright A.T."/>
            <person name="Boxma B."/>
            <person name="Van Alen T."/>
            <person name="Hackstein J.H."/>
            <person name="Baker S.E."/>
            <person name="Grigoriev I.V."/>
            <person name="O'Malley M.A."/>
        </authorList>
    </citation>
    <scope>NUCLEOTIDE SEQUENCE [LARGE SCALE GENOMIC DNA]</scope>
    <source>
        <strain evidence="10 11">G1</strain>
    </source>
</reference>
<dbReference type="SMART" id="SM00270">
    <property type="entry name" value="ChtBD1"/>
    <property type="match status" value="2"/>
</dbReference>
<dbReference type="InterPro" id="IPR036861">
    <property type="entry name" value="Endochitinase-like_sf"/>
</dbReference>
<dbReference type="PROSITE" id="PS50941">
    <property type="entry name" value="CHIT_BIND_I_2"/>
    <property type="match status" value="2"/>
</dbReference>
<gene>
    <name evidence="10" type="ORF">LY90DRAFT_438186</name>
</gene>
<dbReference type="GO" id="GO:0016810">
    <property type="term" value="F:hydrolase activity, acting on carbon-nitrogen (but not peptide) bonds"/>
    <property type="evidence" value="ECO:0007669"/>
    <property type="project" value="InterPro"/>
</dbReference>
<dbReference type="SUPFAM" id="SSF57016">
    <property type="entry name" value="Plant lectins/antimicrobial peptides"/>
    <property type="match status" value="2"/>
</dbReference>
<dbReference type="PANTHER" id="PTHR46471:SF2">
    <property type="entry name" value="CHITIN DEACETYLASE-RELATED"/>
    <property type="match status" value="1"/>
</dbReference>
<dbReference type="CDD" id="cd11618">
    <property type="entry name" value="ChtBD1_1"/>
    <property type="match status" value="1"/>
</dbReference>
<dbReference type="Gene3D" id="3.30.60.10">
    <property type="entry name" value="Endochitinase-like"/>
    <property type="match status" value="2"/>
</dbReference>
<sequence length="344" mass="37650">MCGPEHGICPGTSCCSQYGYCGKTDAHCGVGCQSEFGKCNKASSTNIKSSTKTSISKKTISTKKTTTTTKKASTTVKLSTNGLCGAKNGACPNGECCSQYGYCGSSADHCGTGCQSEFGKCGSVSKETVSGFKYYDSCIEKNQWALTFDDGPYKFDMELLDLLKKKNVKATFFINGANVMDIKTTEAKNIIQRMNKDGHIVASHTWSHSNISEISKSELIKEMTLLEDYIYKYIGKKPAFMRPPYGAGDGDVEIAKTLKSLGYTAACMWNVDTLDWDKTGNVDYALGEFKKYLGKPILSLNHNFYGDISKKSLLTLIEAEIDYMHSKGYVNVTMDKCLGLKAYQ</sequence>
<evidence type="ECO:0000256" key="2">
    <source>
        <dbReference type="ARBA" id="ARBA00022669"/>
    </source>
</evidence>
<keyword evidence="3" id="KW-0479">Metal-binding</keyword>
<keyword evidence="4" id="KW-0732">Signal</keyword>
<dbReference type="PANTHER" id="PTHR46471">
    <property type="entry name" value="CHITIN DEACETYLASE"/>
    <property type="match status" value="1"/>
</dbReference>
<dbReference type="CDD" id="cd00035">
    <property type="entry name" value="ChtBD1"/>
    <property type="match status" value="1"/>
</dbReference>
<evidence type="ECO:0000256" key="6">
    <source>
        <dbReference type="ARBA" id="ARBA00023277"/>
    </source>
</evidence>
<dbReference type="Gene3D" id="3.20.20.370">
    <property type="entry name" value="Glycoside hydrolase/deacetylase"/>
    <property type="match status" value="1"/>
</dbReference>
<evidence type="ECO:0000256" key="7">
    <source>
        <dbReference type="PROSITE-ProRule" id="PRU00261"/>
    </source>
</evidence>